<dbReference type="Pfam" id="PF05721">
    <property type="entry name" value="PhyH"/>
    <property type="match status" value="1"/>
</dbReference>
<organism evidence="1 2">
    <name type="scientific">Desmophyllum pertusum</name>
    <dbReference type="NCBI Taxonomy" id="174260"/>
    <lineage>
        <taxon>Eukaryota</taxon>
        <taxon>Metazoa</taxon>
        <taxon>Cnidaria</taxon>
        <taxon>Anthozoa</taxon>
        <taxon>Hexacorallia</taxon>
        <taxon>Scleractinia</taxon>
        <taxon>Caryophylliina</taxon>
        <taxon>Caryophylliidae</taxon>
        <taxon>Desmophyllum</taxon>
    </lineage>
</organism>
<sequence length="125" mass="14142">MSPHYFKPIHFDGPDPSYEIKPGDEEKAKQFLPTPDVDGNDQYQVLSWDMEPGDCIVFHMKTVHGAHGNNLPTPRRAFSTRWLGDDAVKEDRPWMNLPPSHAMENLKLGDKLVDSGAFPVVWNLG</sequence>
<dbReference type="AlphaFoldDB" id="A0A9W9Z7K0"/>
<evidence type="ECO:0000313" key="2">
    <source>
        <dbReference type="Proteomes" id="UP001163046"/>
    </source>
</evidence>
<accession>A0A9W9Z7K0</accession>
<comment type="caution">
    <text evidence="1">The sequence shown here is derived from an EMBL/GenBank/DDBJ whole genome shotgun (WGS) entry which is preliminary data.</text>
</comment>
<dbReference type="OrthoDB" id="445007at2759"/>
<protein>
    <recommendedName>
        <fullName evidence="3">Phytanoyl-CoA dioxygenase</fullName>
    </recommendedName>
</protein>
<gene>
    <name evidence="1" type="ORF">OS493_035266</name>
</gene>
<dbReference type="EMBL" id="MU826402">
    <property type="protein sequence ID" value="KAJ7376340.1"/>
    <property type="molecule type" value="Genomic_DNA"/>
</dbReference>
<keyword evidence="2" id="KW-1185">Reference proteome</keyword>
<dbReference type="InterPro" id="IPR008775">
    <property type="entry name" value="Phytyl_CoA_dOase-like"/>
</dbReference>
<proteinExistence type="predicted"/>
<name>A0A9W9Z7K0_9CNID</name>
<evidence type="ECO:0000313" key="1">
    <source>
        <dbReference type="EMBL" id="KAJ7376340.1"/>
    </source>
</evidence>
<dbReference type="SUPFAM" id="SSF51197">
    <property type="entry name" value="Clavaminate synthase-like"/>
    <property type="match status" value="1"/>
</dbReference>
<dbReference type="Gene3D" id="2.60.120.620">
    <property type="entry name" value="q2cbj1_9rhob like domain"/>
    <property type="match status" value="1"/>
</dbReference>
<dbReference type="Proteomes" id="UP001163046">
    <property type="component" value="Unassembled WGS sequence"/>
</dbReference>
<reference evidence="1" key="1">
    <citation type="submission" date="2023-01" db="EMBL/GenBank/DDBJ databases">
        <title>Genome assembly of the deep-sea coral Lophelia pertusa.</title>
        <authorList>
            <person name="Herrera S."/>
            <person name="Cordes E."/>
        </authorList>
    </citation>
    <scope>NUCLEOTIDE SEQUENCE</scope>
    <source>
        <strain evidence="1">USNM1676648</strain>
        <tissue evidence="1">Polyp</tissue>
    </source>
</reference>
<evidence type="ECO:0008006" key="3">
    <source>
        <dbReference type="Google" id="ProtNLM"/>
    </source>
</evidence>